<proteinExistence type="predicted"/>
<dbReference type="Pfam" id="PF20866">
    <property type="entry name" value="MdcG_N"/>
    <property type="match status" value="1"/>
</dbReference>
<name>A0ABV3MEN6_9ENTE</name>
<evidence type="ECO:0000313" key="6">
    <source>
        <dbReference type="Proteomes" id="UP001554047"/>
    </source>
</evidence>
<dbReference type="EMBL" id="JBFDTB010000021">
    <property type="protein sequence ID" value="MEW3466879.1"/>
    <property type="molecule type" value="Genomic_DNA"/>
</dbReference>
<keyword evidence="1" id="KW-0808">Transferase</keyword>
<dbReference type="InterPro" id="IPR049180">
    <property type="entry name" value="MdcG_C"/>
</dbReference>
<accession>A0ABV3MEN6</accession>
<dbReference type="NCBIfam" id="NF002332">
    <property type="entry name" value="PRK01293.1"/>
    <property type="match status" value="1"/>
</dbReference>
<dbReference type="InterPro" id="IPR017557">
    <property type="entry name" value="Holo-ACP_synthase"/>
</dbReference>
<dbReference type="InterPro" id="IPR048903">
    <property type="entry name" value="MdcG_N"/>
</dbReference>
<dbReference type="RefSeq" id="WP_016611804.1">
    <property type="nucleotide sequence ID" value="NZ_JBDKDV010000007.1"/>
</dbReference>
<sequence length="197" mass="22838">MNRAHDIVQLDKEVLDMIDIPKWFSEKEQLFATVRRGKPSNPSYLPVGLRGEKRQERFAFEAPCNMIKRTIHPWELTSRESFRFNEVANYPVYRSYQKARLLLKYYSWGIGGSLGFELAAKQAAIKPTSDLDLLLYADTKEKLPLELLEKQAAFFQQIDVQVITKQGGFALKEYLEHPSKKILVKTDEGPKLTTEIW</sequence>
<feature type="domain" description="Phosphoribosyl-dephospho-CoA transferase MdcG C-terminal" evidence="3">
    <location>
        <begin position="106"/>
        <end position="194"/>
    </location>
</feature>
<feature type="domain" description="Phosphoribosyl-dephospho-CoA transferase MdcG N-terminal" evidence="4">
    <location>
        <begin position="3"/>
        <end position="73"/>
    </location>
</feature>
<organism evidence="5 6">
    <name type="scientific">Enterococcus entomosocium</name>
    <dbReference type="NCBI Taxonomy" id="3034352"/>
    <lineage>
        <taxon>Bacteria</taxon>
        <taxon>Bacillati</taxon>
        <taxon>Bacillota</taxon>
        <taxon>Bacilli</taxon>
        <taxon>Lactobacillales</taxon>
        <taxon>Enterococcaceae</taxon>
        <taxon>Enterococcus</taxon>
    </lineage>
</organism>
<dbReference type="Proteomes" id="UP001554047">
    <property type="component" value="Unassembled WGS sequence"/>
</dbReference>
<dbReference type="Pfam" id="PF10620">
    <property type="entry name" value="MdcG"/>
    <property type="match status" value="1"/>
</dbReference>
<evidence type="ECO:0000256" key="2">
    <source>
        <dbReference type="ARBA" id="ARBA00022695"/>
    </source>
</evidence>
<protein>
    <submittedName>
        <fullName evidence="5">Malonate decarboxylase holo-ACP synthase</fullName>
    </submittedName>
</protein>
<dbReference type="NCBIfam" id="TIGR03135">
    <property type="entry name" value="malonate_mdcG"/>
    <property type="match status" value="1"/>
</dbReference>
<keyword evidence="6" id="KW-1185">Reference proteome</keyword>
<evidence type="ECO:0000259" key="3">
    <source>
        <dbReference type="Pfam" id="PF10620"/>
    </source>
</evidence>
<reference evidence="5 6" key="1">
    <citation type="submission" date="2024-05" db="EMBL/GenBank/DDBJ databases">
        <title>Human gut microbiome strain richness.</title>
        <authorList>
            <person name="Chen-Liaw A."/>
        </authorList>
    </citation>
    <scope>NUCLEOTIDE SEQUENCE [LARGE SCALE GENOMIC DNA]</scope>
    <source>
        <strain evidence="5 6">J1100102st1_G3_J1100102_180507</strain>
    </source>
</reference>
<evidence type="ECO:0000259" key="4">
    <source>
        <dbReference type="Pfam" id="PF20866"/>
    </source>
</evidence>
<comment type="caution">
    <text evidence="5">The sequence shown here is derived from an EMBL/GenBank/DDBJ whole genome shotgun (WGS) entry which is preliminary data.</text>
</comment>
<evidence type="ECO:0000313" key="5">
    <source>
        <dbReference type="EMBL" id="MEW3466879.1"/>
    </source>
</evidence>
<evidence type="ECO:0000256" key="1">
    <source>
        <dbReference type="ARBA" id="ARBA00022679"/>
    </source>
</evidence>
<gene>
    <name evidence="5" type="ORF">AB1I55_12340</name>
</gene>
<keyword evidence="2" id="KW-0548">Nucleotidyltransferase</keyword>